<reference evidence="6" key="1">
    <citation type="submission" date="2020-01" db="EMBL/GenBank/DDBJ databases">
        <authorList>
            <person name="Rat A."/>
        </authorList>
    </citation>
    <scope>NUCLEOTIDE SEQUENCE</scope>
    <source>
        <strain evidence="6">LMG 28251</strain>
    </source>
</reference>
<feature type="binding site" description="distal binding residue" evidence="5">
    <location>
        <position position="51"/>
    </location>
    <ligand>
        <name>heme</name>
        <dbReference type="ChEBI" id="CHEBI:30413"/>
    </ligand>
    <ligandPart>
        <name>Fe</name>
        <dbReference type="ChEBI" id="CHEBI:18248"/>
    </ligandPart>
</feature>
<name>A0AAF1KLM1_9PROT</name>
<keyword evidence="3 5" id="KW-0479">Metal-binding</keyword>
<evidence type="ECO:0000256" key="1">
    <source>
        <dbReference type="ARBA" id="ARBA00022448"/>
    </source>
</evidence>
<protein>
    <submittedName>
        <fullName evidence="6">Globin</fullName>
    </submittedName>
</protein>
<keyword evidence="7" id="KW-1185">Reference proteome</keyword>
<dbReference type="RefSeq" id="WP_211873712.1">
    <property type="nucleotide sequence ID" value="NZ_JAAEDH010000006.1"/>
</dbReference>
<accession>A0AAF1KLM1</accession>
<keyword evidence="2 5" id="KW-0349">Heme</keyword>
<keyword evidence="1" id="KW-0813">Transport</keyword>
<evidence type="ECO:0000313" key="7">
    <source>
        <dbReference type="Proteomes" id="UP001196068"/>
    </source>
</evidence>
<dbReference type="SUPFAM" id="SSF46458">
    <property type="entry name" value="Globin-like"/>
    <property type="match status" value="1"/>
</dbReference>
<reference evidence="6" key="2">
    <citation type="journal article" date="2021" name="Syst. Appl. Microbiol.">
        <title>Roseomonas hellenica sp. nov., isolated from roots of wild-growing Alkanna tinctoria.</title>
        <authorList>
            <person name="Rat A."/>
            <person name="Naranjo H.D."/>
            <person name="Lebbe L."/>
            <person name="Cnockaert M."/>
            <person name="Krigas N."/>
            <person name="Grigoriadou K."/>
            <person name="Maloupa E."/>
            <person name="Willems A."/>
        </authorList>
    </citation>
    <scope>NUCLEOTIDE SEQUENCE</scope>
    <source>
        <strain evidence="6">LMG 28251</strain>
    </source>
</reference>
<dbReference type="GO" id="GO:0020037">
    <property type="term" value="F:heme binding"/>
    <property type="evidence" value="ECO:0007669"/>
    <property type="project" value="InterPro"/>
</dbReference>
<gene>
    <name evidence="6" type="ORF">GXW79_07380</name>
</gene>
<dbReference type="GO" id="GO:0046872">
    <property type="term" value="F:metal ion binding"/>
    <property type="evidence" value="ECO:0007669"/>
    <property type="project" value="UniProtKB-KW"/>
</dbReference>
<dbReference type="InterPro" id="IPR012292">
    <property type="entry name" value="Globin/Proto"/>
</dbReference>
<dbReference type="CDD" id="cd14775">
    <property type="entry name" value="TrHb2_O-like"/>
    <property type="match status" value="1"/>
</dbReference>
<keyword evidence="4 5" id="KW-0408">Iron</keyword>
<evidence type="ECO:0000256" key="3">
    <source>
        <dbReference type="ARBA" id="ARBA00022723"/>
    </source>
</evidence>
<evidence type="ECO:0000256" key="4">
    <source>
        <dbReference type="ARBA" id="ARBA00023004"/>
    </source>
</evidence>
<proteinExistence type="predicted"/>
<dbReference type="Gene3D" id="1.10.490.10">
    <property type="entry name" value="Globins"/>
    <property type="match status" value="1"/>
</dbReference>
<dbReference type="EMBL" id="JAAEDH010000006">
    <property type="protein sequence ID" value="MBR0654896.1"/>
    <property type="molecule type" value="Genomic_DNA"/>
</dbReference>
<organism evidence="6 7">
    <name type="scientific">Plastoroseomonas arctica</name>
    <dbReference type="NCBI Taxonomy" id="1509237"/>
    <lineage>
        <taxon>Bacteria</taxon>
        <taxon>Pseudomonadati</taxon>
        <taxon>Pseudomonadota</taxon>
        <taxon>Alphaproteobacteria</taxon>
        <taxon>Acetobacterales</taxon>
        <taxon>Acetobacteraceae</taxon>
        <taxon>Plastoroseomonas</taxon>
    </lineage>
</organism>
<dbReference type="Pfam" id="PF01152">
    <property type="entry name" value="Bac_globin"/>
    <property type="match status" value="1"/>
</dbReference>
<evidence type="ECO:0000256" key="2">
    <source>
        <dbReference type="ARBA" id="ARBA00022617"/>
    </source>
</evidence>
<dbReference type="Proteomes" id="UP001196068">
    <property type="component" value="Unassembled WGS sequence"/>
</dbReference>
<dbReference type="InterPro" id="IPR001486">
    <property type="entry name" value="Hemoglobin_trunc"/>
</dbReference>
<dbReference type="GO" id="GO:0019825">
    <property type="term" value="F:oxygen binding"/>
    <property type="evidence" value="ECO:0007669"/>
    <property type="project" value="InterPro"/>
</dbReference>
<sequence>MSDAAPVPSLVEWAGGPPAFHALAERFYAKVPQDALLAPIFASMNPEHAHHVADFVAEVFGDPARPYSAAGGSHAKMIAHHLGRHLTEAQRKRWITLMLETVDEAGLPDDPEFRAALVGYLEWATRLAVLNSQPGVVAPQPDMAMPVWGWGPPGGPYRGPA</sequence>
<comment type="caution">
    <text evidence="6">The sequence shown here is derived from an EMBL/GenBank/DDBJ whole genome shotgun (WGS) entry which is preliminary data.</text>
</comment>
<dbReference type="AlphaFoldDB" id="A0AAF1KLM1"/>
<evidence type="ECO:0000256" key="5">
    <source>
        <dbReference type="PIRSR" id="PIRSR601486-1"/>
    </source>
</evidence>
<dbReference type="InterPro" id="IPR009050">
    <property type="entry name" value="Globin-like_sf"/>
</dbReference>
<evidence type="ECO:0000313" key="6">
    <source>
        <dbReference type="EMBL" id="MBR0654896.1"/>
    </source>
</evidence>